<dbReference type="AlphaFoldDB" id="F8NYP6"/>
<gene>
    <name evidence="1" type="ORF">SERLADRAFT_439023</name>
</gene>
<dbReference type="GeneID" id="18815131"/>
<dbReference type="RefSeq" id="XP_007319479.1">
    <property type="nucleotide sequence ID" value="XM_007319417.1"/>
</dbReference>
<dbReference type="OrthoDB" id="3543113at2759"/>
<dbReference type="EMBL" id="GL945435">
    <property type="protein sequence ID" value="EGO23717.1"/>
    <property type="molecule type" value="Genomic_DNA"/>
</dbReference>
<organism evidence="2">
    <name type="scientific">Serpula lacrymans var. lacrymans (strain S7.9)</name>
    <name type="common">Dry rot fungus</name>
    <dbReference type="NCBI Taxonomy" id="578457"/>
    <lineage>
        <taxon>Eukaryota</taxon>
        <taxon>Fungi</taxon>
        <taxon>Dikarya</taxon>
        <taxon>Basidiomycota</taxon>
        <taxon>Agaricomycotina</taxon>
        <taxon>Agaricomycetes</taxon>
        <taxon>Agaricomycetidae</taxon>
        <taxon>Boletales</taxon>
        <taxon>Coniophorineae</taxon>
        <taxon>Serpulaceae</taxon>
        <taxon>Serpula</taxon>
    </lineage>
</organism>
<evidence type="ECO:0000313" key="2">
    <source>
        <dbReference type="Proteomes" id="UP000008064"/>
    </source>
</evidence>
<dbReference type="KEGG" id="sla:SERLADRAFT_439023"/>
<accession>F8NYP6</accession>
<dbReference type="HOGENOM" id="CLU_021164_1_0_1"/>
<sequence length="438" mass="48984">MPSSPLNYDVVSNIITFVTNDLSYSSLLALALVSRAFLDPALDVLWERQCSLGPLIIYTLPNDLWELGPQDAQDIRFKRHPVPSDWDRLAFYAYRIKTLDHSIRRPKLPDYYLHKSALHTLLNTYPAPFLPNLLALHSAVITHTSPIDHFLTSFHSLLTSKIKRLTLELPQNGIVEDTNSYLKLIISQCPDLEYLSINCTVPVVLTLHQSHLHRLRHFHVHGLLSLSADAVSYLSALPDLRELTLGLKGQEYLIYAPQYTVSAFPSLRRIALHSNLITLCTPIISSISSTLLEQITLDVYHTLPPPTLHDFLGTLSSNHAWHPTLHTLSIRLHGPHDSLGTFSKSTFFPLCKFSNLKCLALQEIGTIDLDDGTVVDMGTAWPLLETLSLVNASSPAESQSRITLKGMISLVNHCPKLHALHLGHDIIMASPRAKDDLL</sequence>
<dbReference type="Proteomes" id="UP000008064">
    <property type="component" value="Unassembled WGS sequence"/>
</dbReference>
<evidence type="ECO:0000313" key="1">
    <source>
        <dbReference type="EMBL" id="EGO23717.1"/>
    </source>
</evidence>
<dbReference type="SUPFAM" id="SSF52047">
    <property type="entry name" value="RNI-like"/>
    <property type="match status" value="1"/>
</dbReference>
<evidence type="ECO:0008006" key="3">
    <source>
        <dbReference type="Google" id="ProtNLM"/>
    </source>
</evidence>
<dbReference type="Gene3D" id="3.80.10.10">
    <property type="entry name" value="Ribonuclease Inhibitor"/>
    <property type="match status" value="1"/>
</dbReference>
<dbReference type="InterPro" id="IPR032675">
    <property type="entry name" value="LRR_dom_sf"/>
</dbReference>
<name>F8NYP6_SERL9</name>
<reference evidence="2" key="1">
    <citation type="journal article" date="2011" name="Science">
        <title>The plant cell wall-decomposing machinery underlies the functional diversity of forest fungi.</title>
        <authorList>
            <person name="Eastwood D.C."/>
            <person name="Floudas D."/>
            <person name="Binder M."/>
            <person name="Majcherczyk A."/>
            <person name="Schneider P."/>
            <person name="Aerts A."/>
            <person name="Asiegbu F.O."/>
            <person name="Baker S.E."/>
            <person name="Barry K."/>
            <person name="Bendiksby M."/>
            <person name="Blumentritt M."/>
            <person name="Coutinho P.M."/>
            <person name="Cullen D."/>
            <person name="de Vries R.P."/>
            <person name="Gathman A."/>
            <person name="Goodell B."/>
            <person name="Henrissat B."/>
            <person name="Ihrmark K."/>
            <person name="Kauserud H."/>
            <person name="Kohler A."/>
            <person name="LaButti K."/>
            <person name="Lapidus A."/>
            <person name="Lavin J.L."/>
            <person name="Lee Y.-H."/>
            <person name="Lindquist E."/>
            <person name="Lilly W."/>
            <person name="Lucas S."/>
            <person name="Morin E."/>
            <person name="Murat C."/>
            <person name="Oguiza J.A."/>
            <person name="Park J."/>
            <person name="Pisabarro A.G."/>
            <person name="Riley R."/>
            <person name="Rosling A."/>
            <person name="Salamov A."/>
            <person name="Schmidt O."/>
            <person name="Schmutz J."/>
            <person name="Skrede I."/>
            <person name="Stenlid J."/>
            <person name="Wiebenga A."/>
            <person name="Xie X."/>
            <person name="Kuees U."/>
            <person name="Hibbett D.S."/>
            <person name="Hoffmeister D."/>
            <person name="Hoegberg N."/>
            <person name="Martin F."/>
            <person name="Grigoriev I.V."/>
            <person name="Watkinson S.C."/>
        </authorList>
    </citation>
    <scope>NUCLEOTIDE SEQUENCE [LARGE SCALE GENOMIC DNA]</scope>
    <source>
        <strain evidence="2">S7.9</strain>
    </source>
</reference>
<protein>
    <recommendedName>
        <fullName evidence="3">F-box domain-containing protein</fullName>
    </recommendedName>
</protein>
<proteinExistence type="predicted"/>